<dbReference type="Proteomes" id="UP000263642">
    <property type="component" value="Unassembled WGS sequence"/>
</dbReference>
<dbReference type="GO" id="GO:0009229">
    <property type="term" value="P:thiamine diphosphate biosynthetic process"/>
    <property type="evidence" value="ECO:0007669"/>
    <property type="project" value="UniProtKB-UniPathway"/>
</dbReference>
<comment type="pathway">
    <text evidence="1">Cofactor biosynthesis; thiamine diphosphate biosynthesis.</text>
</comment>
<dbReference type="GO" id="GO:0050660">
    <property type="term" value="F:flavin adenine dinucleotide binding"/>
    <property type="evidence" value="ECO:0007669"/>
    <property type="project" value="InterPro"/>
</dbReference>
<dbReference type="InterPro" id="IPR006076">
    <property type="entry name" value="FAD-dep_OxRdtase"/>
</dbReference>
<dbReference type="EMBL" id="DQAY01000084">
    <property type="protein sequence ID" value="HCO24223.1"/>
    <property type="molecule type" value="Genomic_DNA"/>
</dbReference>
<gene>
    <name evidence="5" type="primary">thiO</name>
    <name evidence="5" type="ORF">DIT97_14705</name>
</gene>
<reference evidence="5 6" key="1">
    <citation type="journal article" date="2018" name="Nat. Biotechnol.">
        <title>A standardized bacterial taxonomy based on genome phylogeny substantially revises the tree of life.</title>
        <authorList>
            <person name="Parks D.H."/>
            <person name="Chuvochina M."/>
            <person name="Waite D.W."/>
            <person name="Rinke C."/>
            <person name="Skarshewski A."/>
            <person name="Chaumeil P.A."/>
            <person name="Hugenholtz P."/>
        </authorList>
    </citation>
    <scope>NUCLEOTIDE SEQUENCE [LARGE SCALE GENOMIC DNA]</scope>
    <source>
        <strain evidence="5">UBA9375</strain>
    </source>
</reference>
<proteinExistence type="predicted"/>
<evidence type="ECO:0000256" key="2">
    <source>
        <dbReference type="ARBA" id="ARBA00022977"/>
    </source>
</evidence>
<accession>A0A3D3R5X3</accession>
<dbReference type="InterPro" id="IPR036188">
    <property type="entry name" value="FAD/NAD-bd_sf"/>
</dbReference>
<evidence type="ECO:0000256" key="1">
    <source>
        <dbReference type="ARBA" id="ARBA00004948"/>
    </source>
</evidence>
<dbReference type="Pfam" id="PF01266">
    <property type="entry name" value="DAO"/>
    <property type="match status" value="1"/>
</dbReference>
<dbReference type="SUPFAM" id="SSF54373">
    <property type="entry name" value="FAD-linked reductases, C-terminal domain"/>
    <property type="match status" value="1"/>
</dbReference>
<dbReference type="PANTHER" id="PTHR13847:SF289">
    <property type="entry name" value="GLYCINE OXIDASE"/>
    <property type="match status" value="1"/>
</dbReference>
<evidence type="ECO:0000256" key="3">
    <source>
        <dbReference type="ARBA" id="ARBA00023002"/>
    </source>
</evidence>
<dbReference type="NCBIfam" id="TIGR02352">
    <property type="entry name" value="thiamin_ThiO"/>
    <property type="match status" value="1"/>
</dbReference>
<dbReference type="InterPro" id="IPR012727">
    <property type="entry name" value="Gly_oxidase_ThiO"/>
</dbReference>
<comment type="caution">
    <text evidence="5">The sequence shown here is derived from an EMBL/GenBank/DDBJ whole genome shotgun (WGS) entry which is preliminary data.</text>
</comment>
<evidence type="ECO:0000259" key="4">
    <source>
        <dbReference type="Pfam" id="PF01266"/>
    </source>
</evidence>
<dbReference type="PANTHER" id="PTHR13847">
    <property type="entry name" value="SARCOSINE DEHYDROGENASE-RELATED"/>
    <property type="match status" value="1"/>
</dbReference>
<keyword evidence="2" id="KW-0784">Thiamine biosynthesis</keyword>
<dbReference type="UniPathway" id="UPA00060"/>
<name>A0A3D3R5X3_9PLAN</name>
<protein>
    <submittedName>
        <fullName evidence="5">Glycine oxidase ThiO</fullName>
    </submittedName>
</protein>
<feature type="domain" description="FAD dependent oxidoreductase" evidence="4">
    <location>
        <begin position="3"/>
        <end position="346"/>
    </location>
</feature>
<organism evidence="5 6">
    <name type="scientific">Gimesia maris</name>
    <dbReference type="NCBI Taxonomy" id="122"/>
    <lineage>
        <taxon>Bacteria</taxon>
        <taxon>Pseudomonadati</taxon>
        <taxon>Planctomycetota</taxon>
        <taxon>Planctomycetia</taxon>
        <taxon>Planctomycetales</taxon>
        <taxon>Planctomycetaceae</taxon>
        <taxon>Gimesia</taxon>
    </lineage>
</organism>
<evidence type="ECO:0000313" key="5">
    <source>
        <dbReference type="EMBL" id="HCO24223.1"/>
    </source>
</evidence>
<dbReference type="SUPFAM" id="SSF51905">
    <property type="entry name" value="FAD/NAD(P)-binding domain"/>
    <property type="match status" value="1"/>
</dbReference>
<dbReference type="GO" id="GO:0016491">
    <property type="term" value="F:oxidoreductase activity"/>
    <property type="evidence" value="ECO:0007669"/>
    <property type="project" value="UniProtKB-KW"/>
</dbReference>
<dbReference type="GO" id="GO:0005737">
    <property type="term" value="C:cytoplasm"/>
    <property type="evidence" value="ECO:0007669"/>
    <property type="project" value="TreeGrafter"/>
</dbReference>
<keyword evidence="3" id="KW-0560">Oxidoreductase</keyword>
<dbReference type="AlphaFoldDB" id="A0A3D3R5X3"/>
<evidence type="ECO:0000313" key="6">
    <source>
        <dbReference type="Proteomes" id="UP000263642"/>
    </source>
</evidence>
<sequence length="369" mass="40161">MMDVNIIGGGVIGLSIAYELANQGLKVAVFDRQQFGQEASWAGAGMLPPAKLECATTPGGQLRAASQPLWPEWSRRLLEETGIDNGYLNCGGLHVSLAEDVADWQSYVADWCKTGSVVEELDSVSFRERAPFLNEEIQSGFYLPEMGQVRNPRHMKALLSACASRGVTLHPGSPVFGFETAGERITGVQTPSGVHQAEQTVMAGGAWSSEVLRRLGIQCELVPVQGQIVLLSMNRLPFRQVIESGRRYLVPRSDGKILIGSTEKQAGFNKENTAEGIAGLIAFAQSVVPGLGEATFERAWAGLRPKSIDGLPYLGRVERYQNLIMAAGHYRDGLQLSPITAKLIRQLICEEELSISLDPFSCQRGIIFD</sequence>
<dbReference type="GO" id="GO:0009228">
    <property type="term" value="P:thiamine biosynthetic process"/>
    <property type="evidence" value="ECO:0007669"/>
    <property type="project" value="UniProtKB-KW"/>
</dbReference>
<dbReference type="Gene3D" id="3.50.50.60">
    <property type="entry name" value="FAD/NAD(P)-binding domain"/>
    <property type="match status" value="1"/>
</dbReference>
<dbReference type="Gene3D" id="3.30.9.10">
    <property type="entry name" value="D-Amino Acid Oxidase, subunit A, domain 2"/>
    <property type="match status" value="1"/>
</dbReference>